<dbReference type="GO" id="GO:0008168">
    <property type="term" value="F:methyltransferase activity"/>
    <property type="evidence" value="ECO:0007669"/>
    <property type="project" value="UniProtKB-KW"/>
</dbReference>
<dbReference type="InterPro" id="IPR013216">
    <property type="entry name" value="Methyltransf_11"/>
</dbReference>
<sequence>MTATDIVFAGSIPGLYDRYLGPLLFEPYAAEVARRAAAQKPKRILEVAAGTGIVTQALHQALPHAEIVATDLNPAMLEVAAQRVSSDKVSFSAADALHLPFDSDSFDLVVSQFGIMFYPDRVKGNAEARRVLRDGGHYFALIWDRLDQNPASRIAHETVAGLYPDDPPTFLTRTPFGYTDIPTIERDMRLAGFETLTCETVRLESRAVSANDAATGLVAGSPLRSEVEARDGEGLDSAIVAVAEALRSLERDGRLDSHLSAHLVTATK</sequence>
<proteinExistence type="predicted"/>
<dbReference type="SUPFAM" id="SSF53335">
    <property type="entry name" value="S-adenosyl-L-methionine-dependent methyltransferases"/>
    <property type="match status" value="1"/>
</dbReference>
<keyword evidence="3" id="KW-1185">Reference proteome</keyword>
<evidence type="ECO:0000259" key="1">
    <source>
        <dbReference type="Pfam" id="PF08241"/>
    </source>
</evidence>
<evidence type="ECO:0000313" key="3">
    <source>
        <dbReference type="Proteomes" id="UP001500827"/>
    </source>
</evidence>
<dbReference type="EMBL" id="BAABBM010000001">
    <property type="protein sequence ID" value="GAA3906724.1"/>
    <property type="molecule type" value="Genomic_DNA"/>
</dbReference>
<dbReference type="InterPro" id="IPR029063">
    <property type="entry name" value="SAM-dependent_MTases_sf"/>
</dbReference>
<evidence type="ECO:0000313" key="2">
    <source>
        <dbReference type="EMBL" id="GAA3906724.1"/>
    </source>
</evidence>
<dbReference type="Proteomes" id="UP001500827">
    <property type="component" value="Unassembled WGS sequence"/>
</dbReference>
<accession>A0ABP7LSE7</accession>
<dbReference type="Gene3D" id="3.40.50.150">
    <property type="entry name" value="Vaccinia Virus protein VP39"/>
    <property type="match status" value="1"/>
</dbReference>
<dbReference type="PANTHER" id="PTHR43591">
    <property type="entry name" value="METHYLTRANSFERASE"/>
    <property type="match status" value="1"/>
</dbReference>
<name>A0ABP7LSE7_9SPHN</name>
<dbReference type="CDD" id="cd02440">
    <property type="entry name" value="AdoMet_MTases"/>
    <property type="match status" value="1"/>
</dbReference>
<dbReference type="Pfam" id="PF08241">
    <property type="entry name" value="Methyltransf_11"/>
    <property type="match status" value="1"/>
</dbReference>
<dbReference type="GO" id="GO:0032259">
    <property type="term" value="P:methylation"/>
    <property type="evidence" value="ECO:0007669"/>
    <property type="project" value="UniProtKB-KW"/>
</dbReference>
<feature type="domain" description="Methyltransferase type 11" evidence="1">
    <location>
        <begin position="45"/>
        <end position="139"/>
    </location>
</feature>
<reference evidence="3" key="1">
    <citation type="journal article" date="2019" name="Int. J. Syst. Evol. Microbiol.">
        <title>The Global Catalogue of Microorganisms (GCM) 10K type strain sequencing project: providing services to taxonomists for standard genome sequencing and annotation.</title>
        <authorList>
            <consortium name="The Broad Institute Genomics Platform"/>
            <consortium name="The Broad Institute Genome Sequencing Center for Infectious Disease"/>
            <person name="Wu L."/>
            <person name="Ma J."/>
        </authorList>
    </citation>
    <scope>NUCLEOTIDE SEQUENCE [LARGE SCALE GENOMIC DNA]</scope>
    <source>
        <strain evidence="3">JCM 17543</strain>
    </source>
</reference>
<gene>
    <name evidence="2" type="ORF">GCM10022276_26550</name>
</gene>
<dbReference type="PANTHER" id="PTHR43591:SF24">
    <property type="entry name" value="2-METHOXY-6-POLYPRENYL-1,4-BENZOQUINOL METHYLASE, MITOCHONDRIAL"/>
    <property type="match status" value="1"/>
</dbReference>
<protein>
    <submittedName>
        <fullName evidence="2">Class I SAM-dependent methyltransferase</fullName>
    </submittedName>
</protein>
<organism evidence="2 3">
    <name type="scientific">Sphingomonas limnosediminicola</name>
    <dbReference type="NCBI Taxonomy" id="940133"/>
    <lineage>
        <taxon>Bacteria</taxon>
        <taxon>Pseudomonadati</taxon>
        <taxon>Pseudomonadota</taxon>
        <taxon>Alphaproteobacteria</taxon>
        <taxon>Sphingomonadales</taxon>
        <taxon>Sphingomonadaceae</taxon>
        <taxon>Sphingomonas</taxon>
    </lineage>
</organism>
<dbReference type="RefSeq" id="WP_344700179.1">
    <property type="nucleotide sequence ID" value="NZ_BAABBM010000001.1"/>
</dbReference>
<keyword evidence="2" id="KW-0808">Transferase</keyword>
<keyword evidence="2" id="KW-0489">Methyltransferase</keyword>
<comment type="caution">
    <text evidence="2">The sequence shown here is derived from an EMBL/GenBank/DDBJ whole genome shotgun (WGS) entry which is preliminary data.</text>
</comment>